<dbReference type="RefSeq" id="WP_253449523.1">
    <property type="nucleotide sequence ID" value="NZ_JALJYF010000002.1"/>
</dbReference>
<sequence>MYQASHKSFPVSALSWLLVIVLCLFAAKLYAGSITLITGFTEEVDGVHYLNADVRYSLSDEALDALENGLPLRVKVEVEVIRPRFMWRDATETGFERSHKIQFQPLTRLYVVENAQTQRRQSFQTYGAAISEVSRIEDVPVIDEARLDPDTRYEIRMRVHLEIEERPDGLGLIARLFANSRLSSGWYQWTLRS</sequence>
<name>A0ABT1G9Y4_9GAMM</name>
<gene>
    <name evidence="1" type="ORF">J2T60_002071</name>
</gene>
<dbReference type="Proteomes" id="UP001523550">
    <property type="component" value="Unassembled WGS sequence"/>
</dbReference>
<comment type="caution">
    <text evidence="1">The sequence shown here is derived from an EMBL/GenBank/DDBJ whole genome shotgun (WGS) entry which is preliminary data.</text>
</comment>
<evidence type="ECO:0008006" key="3">
    <source>
        <dbReference type="Google" id="ProtNLM"/>
    </source>
</evidence>
<evidence type="ECO:0000313" key="2">
    <source>
        <dbReference type="Proteomes" id="UP001523550"/>
    </source>
</evidence>
<dbReference type="EMBL" id="JALJYF010000002">
    <property type="protein sequence ID" value="MCP1728071.1"/>
    <property type="molecule type" value="Genomic_DNA"/>
</dbReference>
<dbReference type="Pfam" id="PF14334">
    <property type="entry name" value="DUF4390"/>
    <property type="match status" value="1"/>
</dbReference>
<dbReference type="InterPro" id="IPR025500">
    <property type="entry name" value="DUF4390"/>
</dbReference>
<organism evidence="1 2">
    <name type="scientific">Natronospira proteinivora</name>
    <dbReference type="NCBI Taxonomy" id="1807133"/>
    <lineage>
        <taxon>Bacteria</taxon>
        <taxon>Pseudomonadati</taxon>
        <taxon>Pseudomonadota</taxon>
        <taxon>Gammaproteobacteria</taxon>
        <taxon>Natronospirales</taxon>
        <taxon>Natronospiraceae</taxon>
        <taxon>Natronospira</taxon>
    </lineage>
</organism>
<accession>A0ABT1G9Y4</accession>
<reference evidence="1 2" key="1">
    <citation type="submission" date="2022-03" db="EMBL/GenBank/DDBJ databases">
        <title>Genomic Encyclopedia of Type Strains, Phase III (KMG-III): the genomes of soil and plant-associated and newly described type strains.</title>
        <authorList>
            <person name="Whitman W."/>
        </authorList>
    </citation>
    <scope>NUCLEOTIDE SEQUENCE [LARGE SCALE GENOMIC DNA]</scope>
    <source>
        <strain evidence="1 2">BSker1</strain>
    </source>
</reference>
<protein>
    <recommendedName>
        <fullName evidence="3">DUF4390 domain-containing protein</fullName>
    </recommendedName>
</protein>
<evidence type="ECO:0000313" key="1">
    <source>
        <dbReference type="EMBL" id="MCP1728071.1"/>
    </source>
</evidence>
<proteinExistence type="predicted"/>
<keyword evidence="2" id="KW-1185">Reference proteome</keyword>